<evidence type="ECO:0000313" key="12">
    <source>
        <dbReference type="EMBL" id="SVE69767.1"/>
    </source>
</evidence>
<dbReference type="PIRSF" id="PIRSF006468">
    <property type="entry name" value="BCAT1"/>
    <property type="match status" value="1"/>
</dbReference>
<dbReference type="GO" id="GO:0052656">
    <property type="term" value="F:L-isoleucine-2-oxoglutarate transaminase activity"/>
    <property type="evidence" value="ECO:0007669"/>
    <property type="project" value="RHEA"/>
</dbReference>
<dbReference type="Gene3D" id="3.20.10.10">
    <property type="entry name" value="D-amino Acid Aminotransferase, subunit A, domain 2"/>
    <property type="match status" value="1"/>
</dbReference>
<dbReference type="Gene3D" id="3.30.470.10">
    <property type="match status" value="1"/>
</dbReference>
<dbReference type="GO" id="GO:0052655">
    <property type="term" value="F:L-valine-2-oxoglutarate transaminase activity"/>
    <property type="evidence" value="ECO:0007669"/>
    <property type="project" value="RHEA"/>
</dbReference>
<dbReference type="NCBIfam" id="NF009897">
    <property type="entry name" value="PRK13357.1"/>
    <property type="match status" value="1"/>
</dbReference>
<dbReference type="InterPro" id="IPR036038">
    <property type="entry name" value="Aminotransferase-like"/>
</dbReference>
<dbReference type="Pfam" id="PF01063">
    <property type="entry name" value="Aminotran_4"/>
    <property type="match status" value="1"/>
</dbReference>
<dbReference type="GO" id="GO:0052654">
    <property type="term" value="F:L-leucine-2-oxoglutarate transaminase activity"/>
    <property type="evidence" value="ECO:0007669"/>
    <property type="project" value="RHEA"/>
</dbReference>
<comment type="cofactor">
    <cofactor evidence="1 10">
        <name>pyridoxal 5'-phosphate</name>
        <dbReference type="ChEBI" id="CHEBI:597326"/>
    </cofactor>
</comment>
<proteinExistence type="evidence at transcript level"/>
<dbReference type="InterPro" id="IPR018300">
    <property type="entry name" value="Aminotrans_IV_CS"/>
</dbReference>
<evidence type="ECO:0000256" key="6">
    <source>
        <dbReference type="ARBA" id="ARBA00022898"/>
    </source>
</evidence>
<dbReference type="InterPro" id="IPR001544">
    <property type="entry name" value="Aminotrans_IV"/>
</dbReference>
<reference evidence="12" key="1">
    <citation type="submission" date="2018-08" db="EMBL/GenBank/DDBJ databases">
        <authorList>
            <person name="Cornetti L."/>
        </authorList>
    </citation>
    <scope>NUCLEOTIDE SEQUENCE</scope>
    <source>
        <strain evidence="12">FI-BAL1-1</strain>
    </source>
</reference>
<evidence type="ECO:0000256" key="9">
    <source>
        <dbReference type="RuleBase" id="RU004106"/>
    </source>
</evidence>
<keyword evidence="4 11" id="KW-0028">Amino-acid biosynthesis</keyword>
<dbReference type="PROSITE" id="PS00770">
    <property type="entry name" value="AA_TRANSFER_CLASS_4"/>
    <property type="match status" value="1"/>
</dbReference>
<dbReference type="InterPro" id="IPR043132">
    <property type="entry name" value="BCAT-like_C"/>
</dbReference>
<evidence type="ECO:0000256" key="10">
    <source>
        <dbReference type="RuleBase" id="RU004516"/>
    </source>
</evidence>
<keyword evidence="6 10" id="KW-0663">Pyridoxal phosphate</keyword>
<dbReference type="InterPro" id="IPR005786">
    <property type="entry name" value="B_amino_transII"/>
</dbReference>
<dbReference type="CDD" id="cd01557">
    <property type="entry name" value="BCAT_beta_family"/>
    <property type="match status" value="1"/>
</dbReference>
<protein>
    <recommendedName>
        <fullName evidence="11">Branched-chain-amino-acid aminotransferase</fullName>
        <ecNumber evidence="11">2.6.1.42</ecNumber>
    </recommendedName>
</protein>
<dbReference type="EMBL" id="LR000148">
    <property type="protein sequence ID" value="SVE69767.1"/>
    <property type="molecule type" value="mRNA"/>
</dbReference>
<dbReference type="PANTHER" id="PTHR11825:SF44">
    <property type="entry name" value="BRANCHED-CHAIN-AMINO-ACID AMINOTRANSFERASE"/>
    <property type="match status" value="1"/>
</dbReference>
<organism evidence="12">
    <name type="scientific">Eubosmina coregoni</name>
    <dbReference type="NCBI Taxonomy" id="186181"/>
    <lineage>
        <taxon>Eukaryota</taxon>
        <taxon>Metazoa</taxon>
        <taxon>Ecdysozoa</taxon>
        <taxon>Arthropoda</taxon>
        <taxon>Crustacea</taxon>
        <taxon>Branchiopoda</taxon>
        <taxon>Diplostraca</taxon>
        <taxon>Cladocera</taxon>
        <taxon>Anomopoda</taxon>
        <taxon>Bosminidae</taxon>
        <taxon>Eubosmina</taxon>
    </lineage>
</organism>
<evidence type="ECO:0000256" key="8">
    <source>
        <dbReference type="PIRSR" id="PIRSR006468-1"/>
    </source>
</evidence>
<feature type="modified residue" description="N6-(pyridoxal phosphate)lysine" evidence="8">
    <location>
        <position position="213"/>
    </location>
</feature>
<dbReference type="AlphaFoldDB" id="A0A4Y7LL26"/>
<dbReference type="InterPro" id="IPR033939">
    <property type="entry name" value="BCAT_family"/>
</dbReference>
<dbReference type="FunFam" id="3.30.470.10:FF:000002">
    <property type="entry name" value="Branched-chain-amino-acid aminotransferase"/>
    <property type="match status" value="1"/>
</dbReference>
<dbReference type="GO" id="GO:0009098">
    <property type="term" value="P:L-leucine biosynthetic process"/>
    <property type="evidence" value="ECO:0007669"/>
    <property type="project" value="TreeGrafter"/>
</dbReference>
<name>A0A4Y7LL26_9CRUS</name>
<dbReference type="InterPro" id="IPR043131">
    <property type="entry name" value="BCAT-like_N"/>
</dbReference>
<dbReference type="NCBIfam" id="TIGR01123">
    <property type="entry name" value="ilvE_II"/>
    <property type="match status" value="1"/>
</dbReference>
<dbReference type="GO" id="GO:0005739">
    <property type="term" value="C:mitochondrion"/>
    <property type="evidence" value="ECO:0007669"/>
    <property type="project" value="TreeGrafter"/>
</dbReference>
<keyword evidence="3 11" id="KW-0032">Aminotransferase</keyword>
<comment type="catalytic activity">
    <reaction evidence="11">
        <text>L-leucine + 2-oxoglutarate = 4-methyl-2-oxopentanoate + L-glutamate</text>
        <dbReference type="Rhea" id="RHEA:18321"/>
        <dbReference type="ChEBI" id="CHEBI:16810"/>
        <dbReference type="ChEBI" id="CHEBI:17865"/>
        <dbReference type="ChEBI" id="CHEBI:29985"/>
        <dbReference type="ChEBI" id="CHEBI:57427"/>
        <dbReference type="EC" id="2.6.1.42"/>
    </reaction>
</comment>
<keyword evidence="7 11" id="KW-0100">Branched-chain amino acid biosynthesis</keyword>
<comment type="similarity">
    <text evidence="2 9">Belongs to the class-IV pyridoxal-phosphate-dependent aminotransferase family.</text>
</comment>
<dbReference type="GO" id="GO:0009099">
    <property type="term" value="P:L-valine biosynthetic process"/>
    <property type="evidence" value="ECO:0007669"/>
    <property type="project" value="TreeGrafter"/>
</dbReference>
<evidence type="ECO:0000256" key="7">
    <source>
        <dbReference type="ARBA" id="ARBA00023304"/>
    </source>
</evidence>
<dbReference type="FunFam" id="3.20.10.10:FF:000004">
    <property type="entry name" value="Branched-chain-amino-acid aminotransferase"/>
    <property type="match status" value="1"/>
</dbReference>
<evidence type="ECO:0000256" key="5">
    <source>
        <dbReference type="ARBA" id="ARBA00022679"/>
    </source>
</evidence>
<evidence type="ECO:0000256" key="11">
    <source>
        <dbReference type="RuleBase" id="RU004517"/>
    </source>
</evidence>
<evidence type="ECO:0000256" key="2">
    <source>
        <dbReference type="ARBA" id="ARBA00009320"/>
    </source>
</evidence>
<dbReference type="PANTHER" id="PTHR11825">
    <property type="entry name" value="SUBGROUP IIII AMINOTRANSFERASE"/>
    <property type="match status" value="1"/>
</dbReference>
<dbReference type="SUPFAM" id="SSF56752">
    <property type="entry name" value="D-aminoacid aminotransferase-like PLP-dependent enzymes"/>
    <property type="match status" value="1"/>
</dbReference>
<dbReference type="EC" id="2.6.1.42" evidence="11"/>
<evidence type="ECO:0000256" key="1">
    <source>
        <dbReference type="ARBA" id="ARBA00001933"/>
    </source>
</evidence>
<evidence type="ECO:0000256" key="3">
    <source>
        <dbReference type="ARBA" id="ARBA00022576"/>
    </source>
</evidence>
<sequence length="375" mass="42671">MAVRGCFLSIRLQTQKFSDLEEKLCSPSQLHPKPEVSSLVFGKYFTDHMLEIGWNANKGWEKPVISPLHDLQIHPGAKVLHYAIELFEGMKAYRGDDGRLRLFRPDRNMIRMLNTAKRVSLPEFDMEEMIKCIKRLIQIDRDWIPHSNTSSLYIRPTFIATDPSLGVAATNSALLYVVLCPVGPYFTSGFKPISLLADPQYVRSWPGGCGSSKMGANYAPTIYIQKQAEKQGHQQVLWLYGDDHQLTEVGTMNIFIFMLNKKGERELVTPPLDGLILPGVTRLSLLELAREWKEFHVTERNITMAEIVEAHAENRLLEVFGAGTACVVCPVANISYQNRDYKMPAVESPLSQRFFKTMSDIHYGRLQHKWAVDIE</sequence>
<evidence type="ECO:0000256" key="4">
    <source>
        <dbReference type="ARBA" id="ARBA00022605"/>
    </source>
</evidence>
<comment type="catalytic activity">
    <reaction evidence="11">
        <text>L-isoleucine + 2-oxoglutarate = (S)-3-methyl-2-oxopentanoate + L-glutamate</text>
        <dbReference type="Rhea" id="RHEA:24801"/>
        <dbReference type="ChEBI" id="CHEBI:16810"/>
        <dbReference type="ChEBI" id="CHEBI:29985"/>
        <dbReference type="ChEBI" id="CHEBI:35146"/>
        <dbReference type="ChEBI" id="CHEBI:58045"/>
        <dbReference type="EC" id="2.6.1.42"/>
    </reaction>
</comment>
<comment type="catalytic activity">
    <reaction evidence="11">
        <text>L-valine + 2-oxoglutarate = 3-methyl-2-oxobutanoate + L-glutamate</text>
        <dbReference type="Rhea" id="RHEA:24813"/>
        <dbReference type="ChEBI" id="CHEBI:11851"/>
        <dbReference type="ChEBI" id="CHEBI:16810"/>
        <dbReference type="ChEBI" id="CHEBI:29985"/>
        <dbReference type="ChEBI" id="CHEBI:57762"/>
        <dbReference type="EC" id="2.6.1.42"/>
    </reaction>
</comment>
<accession>A0A4Y7LL26</accession>
<gene>
    <name evidence="12" type="primary">EOG090X051P</name>
</gene>
<keyword evidence="5 11" id="KW-0808">Transferase</keyword>